<accession>G0PLI5</accession>
<keyword evidence="2" id="KW-1185">Reference proteome</keyword>
<reference evidence="2" key="1">
    <citation type="submission" date="2011-07" db="EMBL/GenBank/DDBJ databases">
        <authorList>
            <consortium name="Caenorhabditis brenneri Sequencing and Analysis Consortium"/>
            <person name="Wilson R.K."/>
        </authorList>
    </citation>
    <scope>NUCLEOTIDE SEQUENCE [LARGE SCALE GENOMIC DNA]</scope>
    <source>
        <strain evidence="2">PB2801</strain>
    </source>
</reference>
<dbReference type="InParanoid" id="G0PLI5"/>
<evidence type="ECO:0000313" key="2">
    <source>
        <dbReference type="Proteomes" id="UP000008068"/>
    </source>
</evidence>
<gene>
    <name evidence="1" type="ORF">CAEBREN_11702</name>
</gene>
<dbReference type="HOGENOM" id="CLU_934567_0_0_1"/>
<organism evidence="2">
    <name type="scientific">Caenorhabditis brenneri</name>
    <name type="common">Nematode worm</name>
    <dbReference type="NCBI Taxonomy" id="135651"/>
    <lineage>
        <taxon>Eukaryota</taxon>
        <taxon>Metazoa</taxon>
        <taxon>Ecdysozoa</taxon>
        <taxon>Nematoda</taxon>
        <taxon>Chromadorea</taxon>
        <taxon>Rhabditida</taxon>
        <taxon>Rhabditina</taxon>
        <taxon>Rhabditomorpha</taxon>
        <taxon>Rhabditoidea</taxon>
        <taxon>Rhabditidae</taxon>
        <taxon>Peloderinae</taxon>
        <taxon>Caenorhabditis</taxon>
    </lineage>
</organism>
<proteinExistence type="predicted"/>
<name>G0PLI5_CAEBE</name>
<dbReference type="AlphaFoldDB" id="G0PLI5"/>
<dbReference type="Proteomes" id="UP000008068">
    <property type="component" value="Unassembled WGS sequence"/>
</dbReference>
<sequence length="298" mass="35166">MKSTADVLNLSRHVLCQECASVQAHATENVNSIPFWKNHLKKTNGIFLLELLVNNVGGGKNCELLQAEYQKNRKKLLKTLDELKYENKYCGYERDLIKLKLIEKLIQNIEQRKKQLSMPEKNPYKLIKAKNCPLCVMTEFLAYAKNTNEHNRNEWMNLFEHLWSNRSLKFEKCCISCLFYLNNRYSASCHTETEVLNIKKMGSVMREGIEGNQLKNFERDLAIIHIPPTERLELIQNRLGKLSGFYKCELRKMRMLKTFNKLINFIDDFRVSKGRVFKGDVEKMTKLFYNFISQWNLF</sequence>
<dbReference type="EMBL" id="GL381105">
    <property type="protein sequence ID" value="EGT35093.1"/>
    <property type="molecule type" value="Genomic_DNA"/>
</dbReference>
<protein>
    <submittedName>
        <fullName evidence="1">Uncharacterized protein</fullName>
    </submittedName>
</protein>
<evidence type="ECO:0000313" key="1">
    <source>
        <dbReference type="EMBL" id="EGT35093.1"/>
    </source>
</evidence>